<dbReference type="PANTHER" id="PTHR35339:SF3">
    <property type="entry name" value="DUF2264 DOMAIN-CONTAINING PROTEIN"/>
    <property type="match status" value="1"/>
</dbReference>
<protein>
    <submittedName>
        <fullName evidence="2">DUF2264 domain-containing protein</fullName>
    </submittedName>
</protein>
<dbReference type="RefSeq" id="WP_309244728.1">
    <property type="nucleotide sequence ID" value="NZ_JAIOAP010000002.1"/>
</dbReference>
<proteinExistence type="predicted"/>
<evidence type="ECO:0000313" key="3">
    <source>
        <dbReference type="Proteomes" id="UP001493487"/>
    </source>
</evidence>
<sequence>MSDRAYWLQTMLRIARPVLEALHHRELKIKMPSMNGSGEVRSDFAYLEALGRTLAEIASWLETGSRDGEEGVLREQCAAWARSAIDAGTDPASPDYMNFKEGFQPIVDAAFLAHAIMRAPTELWGKLDQRVKSNIIAALKQTRTRKPFFMNWLLFSAVIETALFSIGESDWDSMRVDYAIRQHEQWYLGDGIYGDGPQFHWDYYNSYVIQPMLLEIVDRVGDKYEDWEKLRSTIHHRARRYAEVQERLISPEGTFPAIGRSLAYRFGAFQHLAMSALRNELPQAISPSQVRSALTAVIRNMIEMPGTFTDDGWLTIGFCGHQPDIGESYISTGSLYLCTTVFLPLGLPAEHPFWLDPATDWTSRKAWSGLPFSVDRAVAEFHSG</sequence>
<dbReference type="Pfam" id="PF10022">
    <property type="entry name" value="DUF2264"/>
    <property type="match status" value="1"/>
</dbReference>
<dbReference type="InterPro" id="IPR049349">
    <property type="entry name" value="DUF2264_N"/>
</dbReference>
<dbReference type="EMBL" id="JASKHM010000002">
    <property type="protein sequence ID" value="MEQ4481659.1"/>
    <property type="molecule type" value="Genomic_DNA"/>
</dbReference>
<dbReference type="InterPro" id="IPR016624">
    <property type="entry name" value="UCP014753"/>
</dbReference>
<gene>
    <name evidence="2" type="ORF">QJS35_04545</name>
</gene>
<reference evidence="2 3" key="1">
    <citation type="journal article" date="2023" name="Genome Announc.">
        <title>Pan-Genome Analyses of the Genus Cohnella and Proposal of the Novel Species Cohnella silvisoli sp. nov., Isolated from Forest Soil.</title>
        <authorList>
            <person name="Wang C."/>
            <person name="Mao L."/>
            <person name="Bao G."/>
            <person name="Zhu H."/>
        </authorList>
    </citation>
    <scope>NUCLEOTIDE SEQUENCE [LARGE SCALE GENOMIC DNA]</scope>
    <source>
        <strain evidence="2 3">NL03-T5-1</strain>
    </source>
</reference>
<evidence type="ECO:0000313" key="2">
    <source>
        <dbReference type="EMBL" id="MEQ4481659.1"/>
    </source>
</evidence>
<feature type="domain" description="DUF2264" evidence="1">
    <location>
        <begin position="3"/>
        <end position="361"/>
    </location>
</feature>
<evidence type="ECO:0000259" key="1">
    <source>
        <dbReference type="Pfam" id="PF10022"/>
    </source>
</evidence>
<name>A0ABV1KNL6_9BACL</name>
<dbReference type="PIRSF" id="PIRSF014753">
    <property type="entry name" value="UCP014753"/>
    <property type="match status" value="1"/>
</dbReference>
<dbReference type="Proteomes" id="UP001493487">
    <property type="component" value="Unassembled WGS sequence"/>
</dbReference>
<organism evidence="2 3">
    <name type="scientific">Cohnella silvisoli</name>
    <dbReference type="NCBI Taxonomy" id="2873699"/>
    <lineage>
        <taxon>Bacteria</taxon>
        <taxon>Bacillati</taxon>
        <taxon>Bacillota</taxon>
        <taxon>Bacilli</taxon>
        <taxon>Bacillales</taxon>
        <taxon>Paenibacillaceae</taxon>
        <taxon>Cohnella</taxon>
    </lineage>
</organism>
<keyword evidence="3" id="KW-1185">Reference proteome</keyword>
<accession>A0ABV1KNL6</accession>
<dbReference type="PANTHER" id="PTHR35339">
    <property type="entry name" value="LINALOOL DEHYDRATASE_ISOMERASE DOMAIN-CONTAINING PROTEIN"/>
    <property type="match status" value="1"/>
</dbReference>
<comment type="caution">
    <text evidence="2">The sequence shown here is derived from an EMBL/GenBank/DDBJ whole genome shotgun (WGS) entry which is preliminary data.</text>
</comment>